<reference evidence="3 4" key="1">
    <citation type="journal article" date="2021" name="Elife">
        <title>Chloroplast acquisition without the gene transfer in kleptoplastic sea slugs, Plakobranchus ocellatus.</title>
        <authorList>
            <person name="Maeda T."/>
            <person name="Takahashi S."/>
            <person name="Yoshida T."/>
            <person name="Shimamura S."/>
            <person name="Takaki Y."/>
            <person name="Nagai Y."/>
            <person name="Toyoda A."/>
            <person name="Suzuki Y."/>
            <person name="Arimoto A."/>
            <person name="Ishii H."/>
            <person name="Satoh N."/>
            <person name="Nishiyama T."/>
            <person name="Hasebe M."/>
            <person name="Maruyama T."/>
            <person name="Minagawa J."/>
            <person name="Obokata J."/>
            <person name="Shigenobu S."/>
        </authorList>
    </citation>
    <scope>NUCLEOTIDE SEQUENCE [LARGE SCALE GENOMIC DNA]</scope>
</reference>
<evidence type="ECO:0000256" key="2">
    <source>
        <dbReference type="SAM" id="MobiDB-lite"/>
    </source>
</evidence>
<organism evidence="3 4">
    <name type="scientific">Elysia marginata</name>
    <dbReference type="NCBI Taxonomy" id="1093978"/>
    <lineage>
        <taxon>Eukaryota</taxon>
        <taxon>Metazoa</taxon>
        <taxon>Spiralia</taxon>
        <taxon>Lophotrochozoa</taxon>
        <taxon>Mollusca</taxon>
        <taxon>Gastropoda</taxon>
        <taxon>Heterobranchia</taxon>
        <taxon>Euthyneura</taxon>
        <taxon>Panpulmonata</taxon>
        <taxon>Sacoglossa</taxon>
        <taxon>Placobranchoidea</taxon>
        <taxon>Plakobranchidae</taxon>
        <taxon>Elysia</taxon>
    </lineage>
</organism>
<evidence type="ECO:0000256" key="1">
    <source>
        <dbReference type="SAM" id="Coils"/>
    </source>
</evidence>
<protein>
    <recommendedName>
        <fullName evidence="5">BESS domain-containing protein</fullName>
    </recommendedName>
</protein>
<keyword evidence="4" id="KW-1185">Reference proteome</keyword>
<sequence length="204" mass="23440">MDRRNANEQKGAQDRADECKKKLKNLKDRMREVCSRLPKTKSGQPAFEKGEATVCWAYYKPMLFMKDQFVGRSMISNVEGDLMSQLVISDDSMDGSESTRTSTPVSEQSSEASSSRNQKKKAPPKYNRQKLEQEFLAIEREKMDNMKTALKMKSEKATDEWDNFSASFICDLQILKDPFIILRVKANIHKEINNAVLEQLSLDR</sequence>
<proteinExistence type="predicted"/>
<name>A0AAV4GVL2_9GAST</name>
<gene>
    <name evidence="3" type="ORF">ElyMa_002545300</name>
</gene>
<comment type="caution">
    <text evidence="3">The sequence shown here is derived from an EMBL/GenBank/DDBJ whole genome shotgun (WGS) entry which is preliminary data.</text>
</comment>
<accession>A0AAV4GVL2</accession>
<evidence type="ECO:0000313" key="3">
    <source>
        <dbReference type="EMBL" id="GFR89554.1"/>
    </source>
</evidence>
<feature type="compositionally biased region" description="Polar residues" evidence="2">
    <location>
        <begin position="95"/>
        <end position="105"/>
    </location>
</feature>
<feature type="coiled-coil region" evidence="1">
    <location>
        <begin position="9"/>
        <end position="36"/>
    </location>
</feature>
<feature type="region of interest" description="Disordered" evidence="2">
    <location>
        <begin position="90"/>
        <end position="126"/>
    </location>
</feature>
<keyword evidence="1" id="KW-0175">Coiled coil</keyword>
<evidence type="ECO:0008006" key="5">
    <source>
        <dbReference type="Google" id="ProtNLM"/>
    </source>
</evidence>
<dbReference type="AlphaFoldDB" id="A0AAV4GVL2"/>
<feature type="compositionally biased region" description="Low complexity" evidence="2">
    <location>
        <begin position="106"/>
        <end position="115"/>
    </location>
</feature>
<evidence type="ECO:0000313" key="4">
    <source>
        <dbReference type="Proteomes" id="UP000762676"/>
    </source>
</evidence>
<dbReference type="Proteomes" id="UP000762676">
    <property type="component" value="Unassembled WGS sequence"/>
</dbReference>
<dbReference type="EMBL" id="BMAT01005243">
    <property type="protein sequence ID" value="GFR89554.1"/>
    <property type="molecule type" value="Genomic_DNA"/>
</dbReference>
<feature type="non-terminal residue" evidence="3">
    <location>
        <position position="204"/>
    </location>
</feature>